<dbReference type="AlphaFoldDB" id="A0A922MGQ9"/>
<gene>
    <name evidence="2" type="ORF">HF086_002161</name>
</gene>
<comment type="caution">
    <text evidence="2">The sequence shown here is derived from an EMBL/GenBank/DDBJ whole genome shotgun (WGS) entry which is preliminary data.</text>
</comment>
<reference evidence="2" key="1">
    <citation type="journal article" date="2021" name="G3 (Bethesda)">
        <title>Genome and transcriptome analysis of the beet armyworm Spodoptera exigua reveals targets for pest control. .</title>
        <authorList>
            <person name="Simon S."/>
            <person name="Breeschoten T."/>
            <person name="Jansen H.J."/>
            <person name="Dirks R.P."/>
            <person name="Schranz M.E."/>
            <person name="Ros V.I.D."/>
        </authorList>
    </citation>
    <scope>NUCLEOTIDE SEQUENCE</scope>
    <source>
        <strain evidence="2">TB_SE_WUR_2020</strain>
    </source>
</reference>
<accession>A0A922MGQ9</accession>
<dbReference type="EMBL" id="JACEFF010000498">
    <property type="protein sequence ID" value="KAH9636461.1"/>
    <property type="molecule type" value="Genomic_DNA"/>
</dbReference>
<name>A0A922MGQ9_SPOEX</name>
<protein>
    <submittedName>
        <fullName evidence="2">Uncharacterized protein</fullName>
    </submittedName>
</protein>
<dbReference type="Proteomes" id="UP000814243">
    <property type="component" value="Unassembled WGS sequence"/>
</dbReference>
<keyword evidence="1" id="KW-0472">Membrane</keyword>
<sequence length="209" mass="24941">MSKNVVDKDIQSMFSPLNNMLMMFSPRYRFKNNVILPNGQNNFCCMLSALLASQKLYTSDEVCKRMPKVYYQYSTRSRYLCPYPEDDTYWYTQLNFIRIYHLILYYIIEVFIHSLVYIQLAIFVLQKDFYNDIKAPNLLTLLHVVVYNFPMYTFSEHERRLYKNVLRLHRASFKKIRVCGLFYVDAALQLSLTSLLTSYTIVLLQFAIL</sequence>
<keyword evidence="1" id="KW-1133">Transmembrane helix</keyword>
<keyword evidence="1" id="KW-0812">Transmembrane</keyword>
<feature type="transmembrane region" description="Helical" evidence="1">
    <location>
        <begin position="137"/>
        <end position="155"/>
    </location>
</feature>
<feature type="transmembrane region" description="Helical" evidence="1">
    <location>
        <begin position="103"/>
        <end position="125"/>
    </location>
</feature>
<evidence type="ECO:0000256" key="1">
    <source>
        <dbReference type="SAM" id="Phobius"/>
    </source>
</evidence>
<feature type="transmembrane region" description="Helical" evidence="1">
    <location>
        <begin position="176"/>
        <end position="208"/>
    </location>
</feature>
<proteinExistence type="predicted"/>
<evidence type="ECO:0000313" key="2">
    <source>
        <dbReference type="EMBL" id="KAH9636461.1"/>
    </source>
</evidence>
<organism evidence="2 3">
    <name type="scientific">Spodoptera exigua</name>
    <name type="common">Beet armyworm</name>
    <name type="synonym">Noctua fulgens</name>
    <dbReference type="NCBI Taxonomy" id="7107"/>
    <lineage>
        <taxon>Eukaryota</taxon>
        <taxon>Metazoa</taxon>
        <taxon>Ecdysozoa</taxon>
        <taxon>Arthropoda</taxon>
        <taxon>Hexapoda</taxon>
        <taxon>Insecta</taxon>
        <taxon>Pterygota</taxon>
        <taxon>Neoptera</taxon>
        <taxon>Endopterygota</taxon>
        <taxon>Lepidoptera</taxon>
        <taxon>Glossata</taxon>
        <taxon>Ditrysia</taxon>
        <taxon>Noctuoidea</taxon>
        <taxon>Noctuidae</taxon>
        <taxon>Amphipyrinae</taxon>
        <taxon>Spodoptera</taxon>
    </lineage>
</organism>
<evidence type="ECO:0000313" key="3">
    <source>
        <dbReference type="Proteomes" id="UP000814243"/>
    </source>
</evidence>